<name>C9QI43_VIBOR</name>
<feature type="transmembrane region" description="Helical" evidence="1">
    <location>
        <begin position="196"/>
        <end position="229"/>
    </location>
</feature>
<keyword evidence="1" id="KW-0812">Transmembrane</keyword>
<protein>
    <recommendedName>
        <fullName evidence="6">Proline and glycine rich transmembrane protein gene in bax</fullName>
    </recommendedName>
</protein>
<evidence type="ECO:0000256" key="1">
    <source>
        <dbReference type="SAM" id="Phobius"/>
    </source>
</evidence>
<sequence length="268" mass="29607">MNNDIEKDFNLGGSVDRALSGDYELKAGEVIKEAWQHTIKNFLSFSPSIIILIALQLAIFYIALKLQLGNPGIILDAFTNPEAFDPSIFNAIMVANFSYEVISAPIYAGISLMAMSHAAGLTTKPRHIGKGLQYTMPVILATLFSLLLQGIAGMIFPFLSLYLSLAFSNAILLICEKQIPPMQSLLLSLRAVNKKIIVLAGIYSLVTIMFVVGMMFYGLGLIFVLPFFFHVKGIVYRNMFGIKLKIIASDRPKDEDDNDDNDPQVFNA</sequence>
<dbReference type="STRING" id="675816.VIA_003005"/>
<dbReference type="PATRIC" id="fig|675816.5.peg.1287"/>
<dbReference type="EMBL" id="AFWH01000016">
    <property type="protein sequence ID" value="EGU51815.1"/>
    <property type="molecule type" value="Genomic_DNA"/>
</dbReference>
<dbReference type="Proteomes" id="UP000002817">
    <property type="component" value="Unassembled WGS sequence"/>
</dbReference>
<evidence type="ECO:0000313" key="3">
    <source>
        <dbReference type="EMBL" id="EGU51815.1"/>
    </source>
</evidence>
<evidence type="ECO:0000313" key="2">
    <source>
        <dbReference type="EMBL" id="EEX92360.1"/>
    </source>
</evidence>
<dbReference type="EMBL" id="ACZV01000005">
    <property type="protein sequence ID" value="EEX92360.1"/>
    <property type="molecule type" value="Genomic_DNA"/>
</dbReference>
<reference evidence="3 4" key="3">
    <citation type="journal article" date="2012" name="Int. J. Syst. Evol. Microbiol.">
        <title>Vibrio caribbeanicus sp. nov., isolated from the marine sponge Scleritoderma cyanea.</title>
        <authorList>
            <person name="Hoffmann M."/>
            <person name="Monday S.R."/>
            <person name="Allard M.W."/>
            <person name="Strain E.A."/>
            <person name="Whittaker P."/>
            <person name="Naum M."/>
            <person name="McCarthy P.J."/>
            <person name="Lopez J.V."/>
            <person name="Fischer M."/>
            <person name="Brown E.W."/>
        </authorList>
    </citation>
    <scope>NUCLEOTIDE SEQUENCE [LARGE SCALE GENOMIC DNA]</scope>
    <source>
        <strain evidence="3">CIP 102891</strain>
        <strain evidence="4">CIP 102891 / ATCC 33934</strain>
    </source>
</reference>
<feature type="transmembrane region" description="Helical" evidence="1">
    <location>
        <begin position="154"/>
        <end position="175"/>
    </location>
</feature>
<proteinExistence type="predicted"/>
<keyword evidence="1" id="KW-1133">Transmembrane helix</keyword>
<organism evidence="3 4">
    <name type="scientific">Vibrio orientalis CIP 102891 = ATCC 33934</name>
    <dbReference type="NCBI Taxonomy" id="675816"/>
    <lineage>
        <taxon>Bacteria</taxon>
        <taxon>Pseudomonadati</taxon>
        <taxon>Pseudomonadota</taxon>
        <taxon>Gammaproteobacteria</taxon>
        <taxon>Vibrionales</taxon>
        <taxon>Vibrionaceae</taxon>
        <taxon>Vibrio</taxon>
        <taxon>Vibrio oreintalis group</taxon>
    </lineage>
</organism>
<feature type="transmembrane region" description="Helical" evidence="1">
    <location>
        <begin position="42"/>
        <end position="64"/>
    </location>
</feature>
<keyword evidence="1" id="KW-0472">Membrane</keyword>
<evidence type="ECO:0008006" key="6">
    <source>
        <dbReference type="Google" id="ProtNLM"/>
    </source>
</evidence>
<dbReference type="eggNOG" id="COG5473">
    <property type="taxonomic scope" value="Bacteria"/>
</dbReference>
<dbReference type="AlphaFoldDB" id="C9QI43"/>
<keyword evidence="5" id="KW-1185">Reference proteome</keyword>
<evidence type="ECO:0000313" key="4">
    <source>
        <dbReference type="Proteomes" id="UP000002817"/>
    </source>
</evidence>
<dbReference type="OrthoDB" id="5915045at2"/>
<reference evidence="2 5" key="1">
    <citation type="submission" date="2009-10" db="EMBL/GenBank/DDBJ databases">
        <authorList>
            <consortium name="Los Alamos National Laboratory (LANL)"/>
            <consortium name="National Microbial Pathogen Data Resource (NMPDR)"/>
            <person name="Munk A.C."/>
            <person name="Chertkov O."/>
            <person name="Tapia R."/>
            <person name="Green L."/>
            <person name="Rogers Y."/>
            <person name="Detter J.C."/>
            <person name="Bruce D."/>
            <person name="Brettin T.S."/>
            <person name="Colwell R.R."/>
            <person name="Huq A."/>
            <person name="Grim C.J."/>
            <person name="Hasan N.A."/>
            <person name="Bartels D."/>
            <person name="Vonstein V."/>
        </authorList>
    </citation>
    <scope>NUCLEOTIDE SEQUENCE [LARGE SCALE GENOMIC DNA]</scope>
    <source>
        <strain evidence="2 5">CIP 102891</strain>
    </source>
</reference>
<dbReference type="RefSeq" id="WP_004414056.1">
    <property type="nucleotide sequence ID" value="NZ_ACZV01000005.1"/>
</dbReference>
<reference evidence="3" key="2">
    <citation type="submission" date="2011-08" db="EMBL/GenBank/DDBJ databases">
        <authorList>
            <person name="Hoffman M."/>
            <person name="Strain E.A."/>
            <person name="Brown E."/>
            <person name="Allard M.W."/>
        </authorList>
    </citation>
    <scope>NUCLEOTIDE SEQUENCE</scope>
    <source>
        <strain evidence="3">CIP 102891</strain>
    </source>
</reference>
<feature type="transmembrane region" description="Helical" evidence="1">
    <location>
        <begin position="131"/>
        <end position="148"/>
    </location>
</feature>
<dbReference type="Proteomes" id="UP000003515">
    <property type="component" value="Unassembled WGS sequence"/>
</dbReference>
<comment type="caution">
    <text evidence="3">The sequence shown here is derived from an EMBL/GenBank/DDBJ whole genome shotgun (WGS) entry which is preliminary data.</text>
</comment>
<feature type="transmembrane region" description="Helical" evidence="1">
    <location>
        <begin position="88"/>
        <end position="110"/>
    </location>
</feature>
<evidence type="ECO:0000313" key="5">
    <source>
        <dbReference type="Proteomes" id="UP000003515"/>
    </source>
</evidence>
<gene>
    <name evidence="2" type="ORF">VIA_003005</name>
    <name evidence="3" type="ORF">VIOR3934_01718</name>
</gene>
<accession>C9QI43</accession>